<dbReference type="AlphaFoldDB" id="A0A255ZW34"/>
<feature type="transmembrane region" description="Helical" evidence="2">
    <location>
        <begin position="48"/>
        <end position="70"/>
    </location>
</feature>
<reference evidence="3 4" key="1">
    <citation type="submission" date="2017-07" db="EMBL/GenBank/DDBJ databases">
        <title>Flavobacterium cyanobacteriorum sp. nov., isolated from cyanobacterial aggregates in a eutrophic lake.</title>
        <authorList>
            <person name="Cai H."/>
        </authorList>
    </citation>
    <scope>NUCLEOTIDE SEQUENCE [LARGE SCALE GENOMIC DNA]</scope>
    <source>
        <strain evidence="3 4">TH167</strain>
    </source>
</reference>
<evidence type="ECO:0000313" key="3">
    <source>
        <dbReference type="EMBL" id="OYQ45115.1"/>
    </source>
</evidence>
<gene>
    <name evidence="3" type="ORF">CHX27_06710</name>
</gene>
<feature type="compositionally biased region" description="Polar residues" evidence="1">
    <location>
        <begin position="82"/>
        <end position="93"/>
    </location>
</feature>
<keyword evidence="2" id="KW-1133">Transmembrane helix</keyword>
<keyword evidence="4" id="KW-1185">Reference proteome</keyword>
<dbReference type="EMBL" id="NOXX01000186">
    <property type="protein sequence ID" value="OYQ45115.1"/>
    <property type="molecule type" value="Genomic_DNA"/>
</dbReference>
<comment type="caution">
    <text evidence="3">The sequence shown here is derived from an EMBL/GenBank/DDBJ whole genome shotgun (WGS) entry which is preliminary data.</text>
</comment>
<evidence type="ECO:0000256" key="2">
    <source>
        <dbReference type="SAM" id="Phobius"/>
    </source>
</evidence>
<evidence type="ECO:0000256" key="1">
    <source>
        <dbReference type="SAM" id="MobiDB-lite"/>
    </source>
</evidence>
<feature type="region of interest" description="Disordered" evidence="1">
    <location>
        <begin position="74"/>
        <end position="93"/>
    </location>
</feature>
<dbReference type="RefSeq" id="WP_094485994.1">
    <property type="nucleotide sequence ID" value="NZ_NOXX01000186.1"/>
</dbReference>
<dbReference type="Proteomes" id="UP000216035">
    <property type="component" value="Unassembled WGS sequence"/>
</dbReference>
<keyword evidence="2" id="KW-0812">Transmembrane</keyword>
<name>A0A255ZW34_9FLAO</name>
<organism evidence="3 4">
    <name type="scientific">Flavobacterium aurantiibacter</name>
    <dbReference type="NCBI Taxonomy" id="2023067"/>
    <lineage>
        <taxon>Bacteria</taxon>
        <taxon>Pseudomonadati</taxon>
        <taxon>Bacteroidota</taxon>
        <taxon>Flavobacteriia</taxon>
        <taxon>Flavobacteriales</taxon>
        <taxon>Flavobacteriaceae</taxon>
        <taxon>Flavobacterium</taxon>
    </lineage>
</organism>
<proteinExistence type="predicted"/>
<keyword evidence="2" id="KW-0472">Membrane</keyword>
<protein>
    <submittedName>
        <fullName evidence="3">Uncharacterized protein</fullName>
    </submittedName>
</protein>
<evidence type="ECO:0000313" key="4">
    <source>
        <dbReference type="Proteomes" id="UP000216035"/>
    </source>
</evidence>
<sequence length="93" mass="10468">MQKIMEENQWMDSIFDSATKRQAAEPSPLLRDKIQAAIFRKQHAAPTVVWLAAASFTALLFINFTVLSAVKSTDKSAEPQPFNESLLPNNQLY</sequence>
<accession>A0A255ZW34</accession>